<reference evidence="4" key="1">
    <citation type="submission" date="2021-01" db="EMBL/GenBank/DDBJ databases">
        <authorList>
            <person name="Corre E."/>
            <person name="Pelletier E."/>
            <person name="Niang G."/>
            <person name="Scheremetjew M."/>
            <person name="Finn R."/>
            <person name="Kale V."/>
            <person name="Holt S."/>
            <person name="Cochrane G."/>
            <person name="Meng A."/>
            <person name="Brown T."/>
            <person name="Cohen L."/>
        </authorList>
    </citation>
    <scope>NUCLEOTIDE SEQUENCE</scope>
    <source>
        <strain evidence="4">379</strain>
    </source>
</reference>
<feature type="region of interest" description="Disordered" evidence="3">
    <location>
        <begin position="37"/>
        <end position="83"/>
    </location>
</feature>
<feature type="compositionally biased region" description="Pro residues" evidence="3">
    <location>
        <begin position="43"/>
        <end position="70"/>
    </location>
</feature>
<dbReference type="PANTHER" id="PTHR48051:SF1">
    <property type="entry name" value="RAS SUPPRESSOR PROTEIN 1"/>
    <property type="match status" value="1"/>
</dbReference>
<dbReference type="Gene3D" id="3.80.10.10">
    <property type="entry name" value="Ribonuclease Inhibitor"/>
    <property type="match status" value="1"/>
</dbReference>
<dbReference type="InterPro" id="IPR001611">
    <property type="entry name" value="Leu-rich_rpt"/>
</dbReference>
<accession>A0A7S3TUY3</accession>
<dbReference type="PANTHER" id="PTHR48051">
    <property type="match status" value="1"/>
</dbReference>
<evidence type="ECO:0000313" key="4">
    <source>
        <dbReference type="EMBL" id="CAE0595002.1"/>
    </source>
</evidence>
<dbReference type="InterPro" id="IPR032675">
    <property type="entry name" value="LRR_dom_sf"/>
</dbReference>
<sequence length="615" mass="64024">MSRGVTKSAPCATNAAAISAPIHHMFPGLSASAASCSGSILSWPPPPPPRPPPPPPSPPPLPPLPIPPPARTLTVSGQRRPEASPARRCSCCCETRSTCREAARAAQRAALRAEEWAAGRAAEATAGLATVAEAAAERPAAAAEAAVAVGDQDDAAADAAAEEAAGAGFASPSLTVLELEANGQTALPPLHPRATVLTALLASYNRLGAVPRMLAHHGHSLKKLHLGCNGVTCVAEVLPHLTRLTELCLEGNRLSELPAAIGRLDKLRELWLHGNLLTCLPAELGQCASLTVLQAHHNRLEELPAALGALPRLQGLYLQSNRLGGSLAALRQRVLRHLPLQNLALGANAFDLAEASELASELSGSAARAVTSSGHSGAARIGLGWNRGTPPAALRDVLTDRLATTDHFFEPMAAGVRGDVLLVAFAAQGPGMQQWAAPCAAARAAGVAVDALYLADPSNSYYLQDPAGGWGGVRYFERLIRAHTAGYARVLLVGSSMGGTAALLHAHLGHRAVSFGPRVDLDLTHGAHVPAEPRRACTARVRHALAVMHARGGRAAVHVGAGNAVDMMQARLVAHAPGLALHEHDTFHHNVPMFLEREGLLVPLLKRELLALLQG</sequence>
<keyword evidence="1" id="KW-0433">Leucine-rich repeat</keyword>
<dbReference type="GO" id="GO:0005737">
    <property type="term" value="C:cytoplasm"/>
    <property type="evidence" value="ECO:0007669"/>
    <property type="project" value="TreeGrafter"/>
</dbReference>
<dbReference type="SUPFAM" id="SSF52047">
    <property type="entry name" value="RNI-like"/>
    <property type="match status" value="1"/>
</dbReference>
<proteinExistence type="predicted"/>
<protein>
    <submittedName>
        <fullName evidence="4">Uncharacterized protein</fullName>
    </submittedName>
</protein>
<evidence type="ECO:0000256" key="1">
    <source>
        <dbReference type="ARBA" id="ARBA00022614"/>
    </source>
</evidence>
<evidence type="ECO:0000256" key="3">
    <source>
        <dbReference type="SAM" id="MobiDB-lite"/>
    </source>
</evidence>
<gene>
    <name evidence="4" type="ORF">EHUX00137_LOCUS44738</name>
</gene>
<dbReference type="InterPro" id="IPR003591">
    <property type="entry name" value="Leu-rich_rpt_typical-subtyp"/>
</dbReference>
<dbReference type="SMART" id="SM00364">
    <property type="entry name" value="LRR_BAC"/>
    <property type="match status" value="5"/>
</dbReference>
<dbReference type="PROSITE" id="PS51450">
    <property type="entry name" value="LRR"/>
    <property type="match status" value="1"/>
</dbReference>
<dbReference type="AlphaFoldDB" id="A0A7S3TUY3"/>
<evidence type="ECO:0000256" key="2">
    <source>
        <dbReference type="ARBA" id="ARBA00022737"/>
    </source>
</evidence>
<organism evidence="4">
    <name type="scientific">Emiliania huxleyi</name>
    <name type="common">Coccolithophore</name>
    <name type="synonym">Pontosphaera huxleyi</name>
    <dbReference type="NCBI Taxonomy" id="2903"/>
    <lineage>
        <taxon>Eukaryota</taxon>
        <taxon>Haptista</taxon>
        <taxon>Haptophyta</taxon>
        <taxon>Prymnesiophyceae</taxon>
        <taxon>Isochrysidales</taxon>
        <taxon>Noelaerhabdaceae</taxon>
        <taxon>Emiliania</taxon>
    </lineage>
</organism>
<dbReference type="SMART" id="SM00369">
    <property type="entry name" value="LRR_TYP"/>
    <property type="match status" value="4"/>
</dbReference>
<dbReference type="InterPro" id="IPR050216">
    <property type="entry name" value="LRR_domain-containing"/>
</dbReference>
<keyword evidence="2" id="KW-0677">Repeat</keyword>
<dbReference type="EMBL" id="HBIR01057526">
    <property type="protein sequence ID" value="CAE0595002.1"/>
    <property type="molecule type" value="Transcribed_RNA"/>
</dbReference>
<name>A0A7S3TUY3_EMIHU</name>